<gene>
    <name evidence="2" type="ORF">OXX778_LOCUS2961</name>
</gene>
<dbReference type="SUPFAM" id="SSF54495">
    <property type="entry name" value="UBC-like"/>
    <property type="match status" value="1"/>
</dbReference>
<dbReference type="InterPro" id="IPR006575">
    <property type="entry name" value="RWD_dom"/>
</dbReference>
<name>A0A813N7I4_9BILA</name>
<dbReference type="InterPro" id="IPR017359">
    <property type="entry name" value="Phi-like"/>
</dbReference>
<dbReference type="PROSITE" id="PS50908">
    <property type="entry name" value="RWD"/>
    <property type="match status" value="1"/>
</dbReference>
<dbReference type="PIRSF" id="PIRSF038021">
    <property type="entry name" value="UCP038021_RWDD2"/>
    <property type="match status" value="1"/>
</dbReference>
<dbReference type="Pfam" id="PF06544">
    <property type="entry name" value="Prp3_C"/>
    <property type="match status" value="1"/>
</dbReference>
<dbReference type="OrthoDB" id="432412at2759"/>
<dbReference type="Pfam" id="PF05773">
    <property type="entry name" value="RWD"/>
    <property type="match status" value="1"/>
</dbReference>
<dbReference type="Proteomes" id="UP000663879">
    <property type="component" value="Unassembled WGS sequence"/>
</dbReference>
<dbReference type="CDD" id="cd24163">
    <property type="entry name" value="RWDD2_C"/>
    <property type="match status" value="1"/>
</dbReference>
<accession>A0A813N7I4</accession>
<dbReference type="Gene3D" id="3.10.110.10">
    <property type="entry name" value="Ubiquitin Conjugating Enzyme"/>
    <property type="match status" value="1"/>
</dbReference>
<keyword evidence="3" id="KW-1185">Reference proteome</keyword>
<protein>
    <recommendedName>
        <fullName evidence="1">RWD domain-containing protein</fullName>
    </recommendedName>
</protein>
<dbReference type="PANTHER" id="PTHR15955:SF8">
    <property type="entry name" value="RWD DOMAIN-CONTAINING PROTEIN 2B-RELATED"/>
    <property type="match status" value="1"/>
</dbReference>
<comment type="caution">
    <text evidence="2">The sequence shown here is derived from an EMBL/GenBank/DDBJ whole genome shotgun (WGS) entry which is preliminary data.</text>
</comment>
<dbReference type="SMART" id="SM00591">
    <property type="entry name" value="RWD"/>
    <property type="match status" value="1"/>
</dbReference>
<dbReference type="EMBL" id="CAJNOC010000248">
    <property type="protein sequence ID" value="CAF0733041.1"/>
    <property type="molecule type" value="Genomic_DNA"/>
</dbReference>
<sequence length="297" mass="34662">MDKENIEKQLFEVEILQSIYSNLNEFVFEDEDAFFEAQAFLSQPEDKSLLARKLGFSIKFTVDCVDNSKNNIQLPLEIVCRLPTSYPLSSPPDVFVRSFSFNLSRSFSEELSNYVKLSHENDSAILNIIEWIKENINRFLHDTRNKNSSPTNENSPIKSEKQIFERVFIYSHHIYSSNKRRHILQWAKDLKLNGFSMPGKPGIICVEGERSSVQDYWVRLRTIPWQKLQIRESQVFEIEPDLVNTVKKFDNFEEKLFTSNNTDSIDLGLLFAFLKDKNLDYVFNLYFGVDGKLPANN</sequence>
<proteinExistence type="predicted"/>
<dbReference type="CDD" id="cd23829">
    <property type="entry name" value="RWD_RWDD2"/>
    <property type="match status" value="1"/>
</dbReference>
<feature type="domain" description="RWD" evidence="1">
    <location>
        <begin position="11"/>
        <end position="143"/>
    </location>
</feature>
<dbReference type="PANTHER" id="PTHR15955">
    <property type="entry name" value="RWD DOMAIN CONTAINING PROTEIN 2"/>
    <property type="match status" value="1"/>
</dbReference>
<evidence type="ECO:0000259" key="1">
    <source>
        <dbReference type="PROSITE" id="PS50908"/>
    </source>
</evidence>
<dbReference type="AlphaFoldDB" id="A0A813N7I4"/>
<dbReference type="InterPro" id="IPR016135">
    <property type="entry name" value="UBQ-conjugating_enzyme/RWD"/>
</dbReference>
<evidence type="ECO:0000313" key="3">
    <source>
        <dbReference type="Proteomes" id="UP000663879"/>
    </source>
</evidence>
<dbReference type="InterPro" id="IPR010541">
    <property type="entry name" value="Prp3_C"/>
</dbReference>
<organism evidence="2 3">
    <name type="scientific">Brachionus calyciflorus</name>
    <dbReference type="NCBI Taxonomy" id="104777"/>
    <lineage>
        <taxon>Eukaryota</taxon>
        <taxon>Metazoa</taxon>
        <taxon>Spiralia</taxon>
        <taxon>Gnathifera</taxon>
        <taxon>Rotifera</taxon>
        <taxon>Eurotatoria</taxon>
        <taxon>Monogononta</taxon>
        <taxon>Pseudotrocha</taxon>
        <taxon>Ploima</taxon>
        <taxon>Brachionidae</taxon>
        <taxon>Brachionus</taxon>
    </lineage>
</organism>
<reference evidence="2" key="1">
    <citation type="submission" date="2021-02" db="EMBL/GenBank/DDBJ databases">
        <authorList>
            <person name="Nowell W R."/>
        </authorList>
    </citation>
    <scope>NUCLEOTIDE SEQUENCE</scope>
    <source>
        <strain evidence="2">Ploen Becks lab</strain>
    </source>
</reference>
<dbReference type="InterPro" id="IPR059181">
    <property type="entry name" value="RWDD2A-B_C"/>
</dbReference>
<evidence type="ECO:0000313" key="2">
    <source>
        <dbReference type="EMBL" id="CAF0733041.1"/>
    </source>
</evidence>